<protein>
    <recommendedName>
        <fullName evidence="3">Nickel transport protein</fullName>
    </recommendedName>
</protein>
<dbReference type="AlphaFoldDB" id="E1YMQ8"/>
<organism evidence="2">
    <name type="scientific">uncultured Desulfobacterium sp</name>
    <dbReference type="NCBI Taxonomy" id="201089"/>
    <lineage>
        <taxon>Bacteria</taxon>
        <taxon>Pseudomonadati</taxon>
        <taxon>Thermodesulfobacteriota</taxon>
        <taxon>Desulfobacteria</taxon>
        <taxon>Desulfobacterales</taxon>
        <taxon>Desulfobacteriaceae</taxon>
        <taxon>Desulfobacterium</taxon>
        <taxon>environmental samples</taxon>
    </lineage>
</organism>
<gene>
    <name evidence="2" type="ORF">N47_N26770</name>
</gene>
<keyword evidence="1" id="KW-1133">Transmembrane helix</keyword>
<keyword evidence="1" id="KW-0812">Transmembrane</keyword>
<evidence type="ECO:0000256" key="1">
    <source>
        <dbReference type="SAM" id="Phobius"/>
    </source>
</evidence>
<reference evidence="2" key="1">
    <citation type="journal article" date="2011" name="Environ. Microbiol.">
        <title>Genomic insights into the metabolic potential of the polycyclic aromatic hydrocarbon degrading sulfate-reducing Deltaproteobacterium N47.</title>
        <authorList>
            <person name="Bergmann F."/>
            <person name="Selesi D."/>
            <person name="Weinmaier T."/>
            <person name="Tischler P."/>
            <person name="Rattei T."/>
            <person name="Meckenstock R.U."/>
        </authorList>
    </citation>
    <scope>NUCLEOTIDE SEQUENCE</scope>
</reference>
<name>E1YMQ8_9BACT</name>
<dbReference type="EMBL" id="FR695879">
    <property type="protein sequence ID" value="CBX31852.1"/>
    <property type="molecule type" value="Genomic_DNA"/>
</dbReference>
<keyword evidence="1" id="KW-0472">Membrane</keyword>
<accession>E1YMQ8</accession>
<evidence type="ECO:0000313" key="2">
    <source>
        <dbReference type="EMBL" id="CBX31852.1"/>
    </source>
</evidence>
<feature type="transmembrane region" description="Helical" evidence="1">
    <location>
        <begin position="124"/>
        <end position="143"/>
    </location>
</feature>
<proteinExistence type="predicted"/>
<sequence length="153" mass="16558">MTCIVLSIALINIPYSIPYSFAHGVEAISEGAGGTAIRAVYDGGEAMSYAKVTISAPDSKTVFQTGRSDRNGRFCFFPDVSGIWKVVMEDGIGHRLEMAVNADQAQKAHIKQPESSGLNKMGKVLFGISLIFFMASLLIWLNAKKILRQTAGK</sequence>
<evidence type="ECO:0008006" key="3">
    <source>
        <dbReference type="Google" id="ProtNLM"/>
    </source>
</evidence>